<feature type="transmembrane region" description="Helical" evidence="2">
    <location>
        <begin position="80"/>
        <end position="101"/>
    </location>
</feature>
<feature type="transmembrane region" description="Helical" evidence="2">
    <location>
        <begin position="723"/>
        <end position="738"/>
    </location>
</feature>
<keyword evidence="2" id="KW-0812">Transmembrane</keyword>
<keyword evidence="4" id="KW-1185">Reference proteome</keyword>
<comment type="caution">
    <text evidence="3">The sequence shown here is derived from an EMBL/GenBank/DDBJ whole genome shotgun (WGS) entry which is preliminary data.</text>
</comment>
<feature type="transmembrane region" description="Helical" evidence="2">
    <location>
        <begin position="634"/>
        <end position="656"/>
    </location>
</feature>
<feature type="transmembrane region" description="Helical" evidence="2">
    <location>
        <begin position="750"/>
        <end position="771"/>
    </location>
</feature>
<feature type="transmembrane region" description="Helical" evidence="2">
    <location>
        <begin position="113"/>
        <end position="135"/>
    </location>
</feature>
<feature type="transmembrane region" description="Helical" evidence="2">
    <location>
        <begin position="242"/>
        <end position="261"/>
    </location>
</feature>
<feature type="transmembrane region" description="Helical" evidence="2">
    <location>
        <begin position="292"/>
        <end position="311"/>
    </location>
</feature>
<feature type="transmembrane region" description="Helical" evidence="2">
    <location>
        <begin position="470"/>
        <end position="487"/>
    </location>
</feature>
<evidence type="ECO:0000313" key="3">
    <source>
        <dbReference type="EMBL" id="MBR0553876.1"/>
    </source>
</evidence>
<feature type="transmembrane region" description="Helical" evidence="2">
    <location>
        <begin position="599"/>
        <end position="622"/>
    </location>
</feature>
<keyword evidence="2" id="KW-0472">Membrane</keyword>
<feature type="transmembrane region" description="Helical" evidence="2">
    <location>
        <begin position="570"/>
        <end position="587"/>
    </location>
</feature>
<dbReference type="InterPro" id="IPR014600">
    <property type="entry name" value="UCP035905_mem"/>
</dbReference>
<dbReference type="Proteomes" id="UP000676996">
    <property type="component" value="Unassembled WGS sequence"/>
</dbReference>
<feature type="transmembrane region" description="Helical" evidence="2">
    <location>
        <begin position="340"/>
        <end position="360"/>
    </location>
</feature>
<accession>A0A8T4IP42</accession>
<dbReference type="PIRSF" id="PIRSF035905">
    <property type="entry name" value="UCP035905_mp"/>
    <property type="match status" value="1"/>
</dbReference>
<dbReference type="EMBL" id="JAGRQC010000005">
    <property type="protein sequence ID" value="MBR0553876.1"/>
    <property type="molecule type" value="Genomic_DNA"/>
</dbReference>
<feature type="transmembrane region" description="Helical" evidence="2">
    <location>
        <begin position="499"/>
        <end position="518"/>
    </location>
</feature>
<evidence type="ECO:0000313" key="4">
    <source>
        <dbReference type="Proteomes" id="UP000676996"/>
    </source>
</evidence>
<feature type="transmembrane region" description="Helical" evidence="2">
    <location>
        <begin position="366"/>
        <end position="385"/>
    </location>
</feature>
<feature type="transmembrane region" description="Helical" evidence="2">
    <location>
        <begin position="777"/>
        <end position="795"/>
    </location>
</feature>
<feature type="transmembrane region" description="Helical" evidence="2">
    <location>
        <begin position="417"/>
        <end position="436"/>
    </location>
</feature>
<dbReference type="Pfam" id="PF10101">
    <property type="entry name" value="DUF2339"/>
    <property type="match status" value="1"/>
</dbReference>
<dbReference type="InterPro" id="IPR019286">
    <property type="entry name" value="DUF2339_TM"/>
</dbReference>
<keyword evidence="2" id="KW-1133">Transmembrane helix</keyword>
<feature type="transmembrane region" description="Helical" evidence="2">
    <location>
        <begin position="448"/>
        <end position="464"/>
    </location>
</feature>
<feature type="transmembrane region" description="Helical" evidence="2">
    <location>
        <begin position="317"/>
        <end position="335"/>
    </location>
</feature>
<feature type="transmembrane region" description="Helical" evidence="2">
    <location>
        <begin position="692"/>
        <end position="711"/>
    </location>
</feature>
<reference evidence="3" key="1">
    <citation type="submission" date="2021-04" db="EMBL/GenBank/DDBJ databases">
        <title>Ouciella asimina sp. nov., isolated from the surface seawater in the hydrothermal field of Okinawa Trough.</title>
        <authorList>
            <person name="Shuang W."/>
        </authorList>
    </citation>
    <scope>NUCLEOTIDE SEQUENCE</scope>
    <source>
        <strain evidence="3">LXI357</strain>
    </source>
</reference>
<dbReference type="AlphaFoldDB" id="A0A8T4IP42"/>
<name>A0A8T4IP42_9SPHN</name>
<feature type="transmembrane region" description="Helical" evidence="2">
    <location>
        <begin position="662"/>
        <end position="680"/>
    </location>
</feature>
<evidence type="ECO:0000256" key="1">
    <source>
        <dbReference type="SAM" id="MobiDB-lite"/>
    </source>
</evidence>
<proteinExistence type="predicted"/>
<feature type="transmembrane region" description="Helical" evidence="2">
    <location>
        <begin position="217"/>
        <end position="235"/>
    </location>
</feature>
<feature type="transmembrane region" description="Helical" evidence="2">
    <location>
        <begin position="392"/>
        <end position="411"/>
    </location>
</feature>
<feature type="transmembrane region" description="Helical" evidence="2">
    <location>
        <begin position="155"/>
        <end position="188"/>
    </location>
</feature>
<feature type="transmembrane region" description="Helical" evidence="2">
    <location>
        <begin position="267"/>
        <end position="285"/>
    </location>
</feature>
<dbReference type="PANTHER" id="PTHR38434">
    <property type="entry name" value="BLL2549 PROTEIN"/>
    <property type="match status" value="1"/>
</dbReference>
<feature type="transmembrane region" description="Helical" evidence="2">
    <location>
        <begin position="538"/>
        <end position="558"/>
    </location>
</feature>
<sequence length="809" mass="84688">MTAFLLILIGALFAALLRLQRRVRRLEQRIDAARPTSAATEPEKAPAAPRRVQPQRETAPKLPKSPRPRFNFETLIGGRLPIWIGGTALVFAGFFLVRYTVEIGLLGPGVRTALAGLFALALIAASEASHRLALFREDPRVGQALSGAGVASAYATLYMAAALYHLVAPLSAFIVMLAITALALFLALRHGPPTAIMALVGGFAAPLVAGFDAAGLAPLLVYLALMIAALFGLAIRRGWAWLALAACAAGFAWANFLLFMLADNRMAGVGAFVVLLAIGASVSLPQGGSLPVWVRIAPLVAGLAQLILFAPALDFDLLAWALYLTLAAAAVALAWRDACYLPGVSAALLLVLLLTAAALIHAERSITPYAVAVATVLFAVPGHLHARRHRQWALVALGGTALPITTLYAFADGLFTPAIWAALFLVAALACAARSVHDHDRTGQRDPGLIGGAALAAALFVLGTTQLLGFAWAGVPLAIAMDALAAWAHRTGDGDVAKLPALAFLASLFCAFVPLSGFSDLIARSIMGELLPYPMLPSLGAVARALAVPSATAIAIALADRRQFARFRAATLTAAITLALLALYAFAKQPFAIATTTRFEAVGFLERAIITQACLGAGWALLRSGRAASLGRTLLLLGALRFVWFDCLIANPALVAQWVGPLPLFNLAVADAGLTALWFWTLPPGITTRRTAALVTILAILAAVRQAAHGAFLTGPIGIGENWGYSAALLALALGWLWRGIAAGRHDLRLFGLALLTIVTLKVFLIDASALEGVLRILSFLGLGLALIGIGWAYGRFLAGPQPAAVPDA</sequence>
<evidence type="ECO:0000256" key="2">
    <source>
        <dbReference type="SAM" id="Phobius"/>
    </source>
</evidence>
<protein>
    <submittedName>
        <fullName evidence="3">DUF2339 domain-containing protein</fullName>
    </submittedName>
</protein>
<feature type="compositionally biased region" description="Low complexity" evidence="1">
    <location>
        <begin position="35"/>
        <end position="49"/>
    </location>
</feature>
<dbReference type="RefSeq" id="WP_284055134.1">
    <property type="nucleotide sequence ID" value="NZ_JAGRQC010000005.1"/>
</dbReference>
<feature type="region of interest" description="Disordered" evidence="1">
    <location>
        <begin position="33"/>
        <end position="66"/>
    </location>
</feature>
<dbReference type="PANTHER" id="PTHR38434:SF1">
    <property type="entry name" value="BLL2549 PROTEIN"/>
    <property type="match status" value="1"/>
</dbReference>
<gene>
    <name evidence="3" type="ORF">J7S20_15320</name>
</gene>
<organism evidence="3 4">
    <name type="scientific">Stakelama marina</name>
    <dbReference type="NCBI Taxonomy" id="2826939"/>
    <lineage>
        <taxon>Bacteria</taxon>
        <taxon>Pseudomonadati</taxon>
        <taxon>Pseudomonadota</taxon>
        <taxon>Alphaproteobacteria</taxon>
        <taxon>Sphingomonadales</taxon>
        <taxon>Sphingomonadaceae</taxon>
        <taxon>Stakelama</taxon>
    </lineage>
</organism>